<name>G8JND6_ERECY</name>
<proteinExistence type="predicted"/>
<dbReference type="GO" id="GO:0043254">
    <property type="term" value="P:regulation of protein-containing complex assembly"/>
    <property type="evidence" value="ECO:0007669"/>
    <property type="project" value="EnsemblFungi"/>
</dbReference>
<dbReference type="STRING" id="931890.G8JND6"/>
<dbReference type="GO" id="GO:0070072">
    <property type="term" value="P:vacuolar proton-transporting V-type ATPase complex assembly"/>
    <property type="evidence" value="ECO:0007669"/>
    <property type="project" value="EnsemblFungi"/>
</dbReference>
<gene>
    <name evidence="3" type="ordered locus">Ecym_1367</name>
</gene>
<evidence type="ECO:0000259" key="2">
    <source>
        <dbReference type="Pfam" id="PF12234"/>
    </source>
</evidence>
<dbReference type="SMART" id="SM00320">
    <property type="entry name" value="WD40"/>
    <property type="match status" value="5"/>
</dbReference>
<dbReference type="PANTHER" id="PTHR13950">
    <property type="entry name" value="RABCONNECTIN-RELATED"/>
    <property type="match status" value="1"/>
</dbReference>
<dbReference type="GO" id="GO:0043291">
    <property type="term" value="C:RAVE complex"/>
    <property type="evidence" value="ECO:0007669"/>
    <property type="project" value="EnsemblFungi"/>
</dbReference>
<feature type="compositionally biased region" description="Polar residues" evidence="1">
    <location>
        <begin position="1281"/>
        <end position="1298"/>
    </location>
</feature>
<dbReference type="SUPFAM" id="SSF50978">
    <property type="entry name" value="WD40 repeat-like"/>
    <property type="match status" value="2"/>
</dbReference>
<dbReference type="HOGENOM" id="CLU_000310_0_1_1"/>
<organism evidence="3 4">
    <name type="scientific">Eremothecium cymbalariae (strain CBS 270.75 / DBVPG 7215 / KCTC 17166 / NRRL Y-17582)</name>
    <name type="common">Yeast</name>
    <dbReference type="NCBI Taxonomy" id="931890"/>
    <lineage>
        <taxon>Eukaryota</taxon>
        <taxon>Fungi</taxon>
        <taxon>Dikarya</taxon>
        <taxon>Ascomycota</taxon>
        <taxon>Saccharomycotina</taxon>
        <taxon>Saccharomycetes</taxon>
        <taxon>Saccharomycetales</taxon>
        <taxon>Saccharomycetaceae</taxon>
        <taxon>Eremothecium</taxon>
    </lineage>
</organism>
<dbReference type="EMBL" id="CP002497">
    <property type="protein sequence ID" value="AET37600.1"/>
    <property type="molecule type" value="Genomic_DNA"/>
</dbReference>
<dbReference type="FunCoup" id="G8JND6">
    <property type="interactions" value="89"/>
</dbReference>
<evidence type="ECO:0000313" key="3">
    <source>
        <dbReference type="EMBL" id="AET37600.1"/>
    </source>
</evidence>
<dbReference type="InterPro" id="IPR001680">
    <property type="entry name" value="WD40_rpt"/>
</dbReference>
<dbReference type="GO" id="GO:0007035">
    <property type="term" value="P:vacuolar acidification"/>
    <property type="evidence" value="ECO:0007669"/>
    <property type="project" value="EnsemblFungi"/>
</dbReference>
<dbReference type="OMA" id="NSHLTLW"/>
<keyword evidence="4" id="KW-1185">Reference proteome</keyword>
<dbReference type="eggNOG" id="KOG1064">
    <property type="taxonomic scope" value="Eukaryota"/>
</dbReference>
<dbReference type="InterPro" id="IPR015943">
    <property type="entry name" value="WD40/YVTN_repeat-like_dom_sf"/>
</dbReference>
<dbReference type="Gene3D" id="2.130.10.10">
    <property type="entry name" value="YVTN repeat-like/Quinoprotein amine dehydrogenase"/>
    <property type="match status" value="2"/>
</dbReference>
<feature type="region of interest" description="Disordered" evidence="1">
    <location>
        <begin position="1273"/>
        <end position="1298"/>
    </location>
</feature>
<dbReference type="KEGG" id="erc:Ecym_1367"/>
<feature type="domain" description="RAVE complex protein Rav1 C-terminal" evidence="2">
    <location>
        <begin position="565"/>
        <end position="1185"/>
    </location>
</feature>
<dbReference type="InParanoid" id="G8JND6"/>
<accession>G8JND6</accession>
<evidence type="ECO:0000256" key="1">
    <source>
        <dbReference type="SAM" id="MobiDB-lite"/>
    </source>
</evidence>
<dbReference type="GO" id="GO:0045022">
    <property type="term" value="P:early endosome to late endosome transport"/>
    <property type="evidence" value="ECO:0007669"/>
    <property type="project" value="EnsemblFungi"/>
</dbReference>
<evidence type="ECO:0000313" key="4">
    <source>
        <dbReference type="Proteomes" id="UP000006790"/>
    </source>
</evidence>
<sequence>MLNFLPGQPNNTVQTLCHKTWNKLAILAYCSGNNLIILSNEFTRLQTIYFDEDATAVDINEENGHISVAIGSCAHMFKPLYHCMKEPRWVPYTRIYHDDSRLNCLKWGSDSELVLGSNYLSLWKIKEQAGSYSPHLLWNQKHPTPIYNCVVSDDSQFIATIGKYDSKVKVWRRVSDSGDHALFDLTLIPHAGYVTMFRWRGRHKKTPHSCHILYTLCSDSKFRIWSNYELENKNNVQHWGTVQLDEEAGERFALVIDSCLLEQTMPKQYSTSFLKYLGRNRPELVGIISKYGKMRVLALENLSHDPPKLVALNDIATIKLKASWFVPNPEFLYFAEPKVYSKSNHQISVIIHDLKGSIKHLLITVDKLFDYYSMKNIIEHKFTGHNKSIQKLLRSSDGEAVLTISRFHENSIWVPQAMHAGVSLERRKIINTPAPVRTALVHEKGSFVITLLNSFKLQSWDCTCSKTKVAKLGYEISISRDHGYPLLITNIPKKKHKKNRHFIALIYDTGHIDSYLVTSNSIVPVETIATCIEQEGKIYLASTIDPVQHSFVSDRNLISSISTSGKIRTYKATVSENGFLVEWKLTYEFDTNIENSTLISASSIDKICVVGQSRKEITIWDLRRSVLEYTQTFEDEIRDIDWTSTKMGQSIVSIGFSNHVILVSQLRYDYTNKLPSFLPIKKIDITKNTTHEVGDSTWMKDGTFVIASGNQLFIEDKQLDLSDKFTHQSIGSRRIISNDILHLTSVLNGPLHVYHPQFLIQALYCKKLNLVRDIILRLFHKVREIEFNPDIADRLPSTLDIESWKFLLPSDRDYTFHQYDEPYNSYSEKISQSLREKLTKIALPYLTRHQQSTLLTVLEAFEEIDQNENIIDINGLRFLLGVKLFLSHKLTQESITMRDVSWALHSENKELLLSLIDSELNSWSRMREYKVAYWCKQEDLERMFESIAKFEFTMGGKRDPQSCSIFILALKKKIKLLNLWKLAVGHEEQSKLLNFLKNDFSQPRWKTAALKNAFVLQSKHRYLDSVSFFLLAGSLKDAVTVLVKKVDDLDLAIGVCRLYEGDNGPELSNLLQNYVLPKAISENDWWTISFVFWKIKKRELAIKSLLGSCKEASINFWTSGKDKPTNKSFLAVDPALLQLYAQLRRKNDSYFKASLEINETIEYDIVNKVANIYFRMGCDYLSLSLISNWEFIEEKKSNSLRGSDNIPSLNSSFQVDILHPVSAEKTIGSHSNLSDNSDPAMYSSLYVGTSTTKSILGEFTNPDPSLLRTDIANSGMPRTEFTPTDSQNGLGSNDLDNFKAQSLGSQNAGFSSKEPERPVKVRNLLDDFM</sequence>
<dbReference type="Pfam" id="PF12234">
    <property type="entry name" value="Rav1p_C"/>
    <property type="match status" value="1"/>
</dbReference>
<reference evidence="4" key="1">
    <citation type="journal article" date="2012" name="G3 (Bethesda)">
        <title>Pichia sorbitophila, an interspecies yeast hybrid reveals early steps of genome resolution following polyploidization.</title>
        <authorList>
            <person name="Leh Louis V."/>
            <person name="Despons L."/>
            <person name="Friedrich A."/>
            <person name="Martin T."/>
            <person name="Durrens P."/>
            <person name="Casaregola S."/>
            <person name="Neuveglise C."/>
            <person name="Fairhead C."/>
            <person name="Marck C."/>
            <person name="Cruz J.A."/>
            <person name="Straub M.L."/>
            <person name="Kugler V."/>
            <person name="Sacerdot C."/>
            <person name="Uzunov Z."/>
            <person name="Thierry A."/>
            <person name="Weiss S."/>
            <person name="Bleykasten C."/>
            <person name="De Montigny J."/>
            <person name="Jacques N."/>
            <person name="Jung P."/>
            <person name="Lemaire M."/>
            <person name="Mallet S."/>
            <person name="Morel G."/>
            <person name="Richard G.F."/>
            <person name="Sarkar A."/>
            <person name="Savel G."/>
            <person name="Schacherer J."/>
            <person name="Seret M.L."/>
            <person name="Talla E."/>
            <person name="Samson G."/>
            <person name="Jubin C."/>
            <person name="Poulain J."/>
            <person name="Vacherie B."/>
            <person name="Barbe V."/>
            <person name="Pelletier E."/>
            <person name="Sherman D.J."/>
            <person name="Westhof E."/>
            <person name="Weissenbach J."/>
            <person name="Baret P.V."/>
            <person name="Wincker P."/>
            <person name="Gaillardin C."/>
            <person name="Dujon B."/>
            <person name="Souciet J.L."/>
        </authorList>
    </citation>
    <scope>NUCLEOTIDE SEQUENCE [LARGE SCALE GENOMIC DNA]</scope>
    <source>
        <strain evidence="4">CBS 270.75 / DBVPG 7215 / KCTC 17166 / NRRL Y-17582</strain>
    </source>
</reference>
<dbReference type="Proteomes" id="UP000006790">
    <property type="component" value="Chromosome 1"/>
</dbReference>
<dbReference type="InterPro" id="IPR052208">
    <property type="entry name" value="DmX-like/RAVE_component"/>
</dbReference>
<protein>
    <recommendedName>
        <fullName evidence="2">RAVE complex protein Rav1 C-terminal domain-containing protein</fullName>
    </recommendedName>
</protein>
<dbReference type="InterPro" id="IPR036322">
    <property type="entry name" value="WD40_repeat_dom_sf"/>
</dbReference>
<dbReference type="InterPro" id="IPR022033">
    <property type="entry name" value="Rav1p_C"/>
</dbReference>
<dbReference type="GeneID" id="11469704"/>
<dbReference type="PANTHER" id="PTHR13950:SF9">
    <property type="entry name" value="RABCONNECTIN-3A"/>
    <property type="match status" value="1"/>
</dbReference>
<dbReference type="RefSeq" id="XP_003644417.1">
    <property type="nucleotide sequence ID" value="XM_003644369.1"/>
</dbReference>
<dbReference type="OrthoDB" id="342131at2759"/>